<feature type="coiled-coil region" evidence="1">
    <location>
        <begin position="22"/>
        <end position="56"/>
    </location>
</feature>
<comment type="caution">
    <text evidence="2">The sequence shown here is derived from an EMBL/GenBank/DDBJ whole genome shotgun (WGS) entry which is preliminary data.</text>
</comment>
<evidence type="ECO:0000313" key="3">
    <source>
        <dbReference type="Proteomes" id="UP000306416"/>
    </source>
</evidence>
<dbReference type="InterPro" id="IPR036869">
    <property type="entry name" value="J_dom_sf"/>
</dbReference>
<accession>A0A4S1CGQ6</accession>
<keyword evidence="1" id="KW-0175">Coiled coil</keyword>
<organism evidence="2 3">
    <name type="scientific">Geomonas terrae</name>
    <dbReference type="NCBI Taxonomy" id="2562681"/>
    <lineage>
        <taxon>Bacteria</taxon>
        <taxon>Pseudomonadati</taxon>
        <taxon>Thermodesulfobacteriota</taxon>
        <taxon>Desulfuromonadia</taxon>
        <taxon>Geobacterales</taxon>
        <taxon>Geobacteraceae</taxon>
        <taxon>Geomonas</taxon>
    </lineage>
</organism>
<dbReference type="Proteomes" id="UP000306416">
    <property type="component" value="Unassembled WGS sequence"/>
</dbReference>
<feature type="coiled-coil region" evidence="1">
    <location>
        <begin position="195"/>
        <end position="222"/>
    </location>
</feature>
<dbReference type="SUPFAM" id="SSF46565">
    <property type="entry name" value="Chaperone J-domain"/>
    <property type="match status" value="1"/>
</dbReference>
<sequence length="451" mass="50358">MTARYQQRSPEEIELEQRRAELASLRARHAEASAVLHQLRQEIAGFERNYQETLGKRMAELEGIEAEIDRLTGAGSVAEDDFCEGTASAPDDQDDYLDGRTYQSGKAFRGGDAHGSRGRVWKADEQDIKALYREVAKAIHPDLAGDGPNSVRHELMLKANRAYAEEDHRTLREILRNWRRHFPEQAEQSDIRAELVRVKRQIAVEMEAIREVNEQIEELRASYVHRFKLRVDESMAAGSDLFAEMVAAAEINIARALRRLAALKGEKARSSVRGATRQARIVSFPADAACGDLYLRDLRSANFSDWKKGGPAIGSVRVYLDQALRLDVKDGVGEKLKLLQGLNPEDLQALFLYDALDADLDHIVHLTGLEELYLCGTALTDAALLGISTLTALKRIYLYQTSISDRGLVYLQGMQGLQGLTSSGNSITDEGLAGFQRAFPGVKTVSFKWRR</sequence>
<dbReference type="InterPro" id="IPR001623">
    <property type="entry name" value="DnaJ_domain"/>
</dbReference>
<dbReference type="Gene3D" id="3.80.10.10">
    <property type="entry name" value="Ribonuclease Inhibitor"/>
    <property type="match status" value="1"/>
</dbReference>
<evidence type="ECO:0000313" key="2">
    <source>
        <dbReference type="EMBL" id="TGU72246.1"/>
    </source>
</evidence>
<evidence type="ECO:0000256" key="1">
    <source>
        <dbReference type="SAM" id="Coils"/>
    </source>
</evidence>
<dbReference type="InterPro" id="IPR032675">
    <property type="entry name" value="LRR_dom_sf"/>
</dbReference>
<dbReference type="SUPFAM" id="SSF52047">
    <property type="entry name" value="RNI-like"/>
    <property type="match status" value="1"/>
</dbReference>
<gene>
    <name evidence="2" type="ORF">E4633_08005</name>
</gene>
<dbReference type="RefSeq" id="WP_135869732.1">
    <property type="nucleotide sequence ID" value="NZ_SRSC01000002.1"/>
</dbReference>
<dbReference type="CDD" id="cd06257">
    <property type="entry name" value="DnaJ"/>
    <property type="match status" value="1"/>
</dbReference>
<dbReference type="EMBL" id="SRSC01000002">
    <property type="protein sequence ID" value="TGU72246.1"/>
    <property type="molecule type" value="Genomic_DNA"/>
</dbReference>
<dbReference type="AlphaFoldDB" id="A0A4S1CGQ6"/>
<keyword evidence="3" id="KW-1185">Reference proteome</keyword>
<proteinExistence type="predicted"/>
<protein>
    <submittedName>
        <fullName evidence="2">Molecular chaperone DnaJ</fullName>
    </submittedName>
</protein>
<name>A0A4S1CGQ6_9BACT</name>
<reference evidence="2 3" key="1">
    <citation type="submission" date="2019-04" db="EMBL/GenBank/DDBJ databases">
        <title>Geobacter oryzae sp. nov., ferric-reducing bacteria isolated from paddy soil.</title>
        <authorList>
            <person name="Xu Z."/>
            <person name="Masuda Y."/>
            <person name="Itoh H."/>
            <person name="Senoo K."/>
        </authorList>
    </citation>
    <scope>NUCLEOTIDE SEQUENCE [LARGE SCALE GENOMIC DNA]</scope>
    <source>
        <strain evidence="2 3">Red111</strain>
    </source>
</reference>